<comment type="subcellular location">
    <subcellularLocation>
        <location evidence="1">Secreted</location>
    </subcellularLocation>
</comment>
<keyword evidence="3 4" id="KW-0732">Signal</keyword>
<feature type="domain" description="Hemicentin-1-like von Willebrand factor A" evidence="5">
    <location>
        <begin position="383"/>
        <end position="554"/>
    </location>
</feature>
<evidence type="ECO:0000313" key="8">
    <source>
        <dbReference type="Proteomes" id="UP000663852"/>
    </source>
</evidence>
<gene>
    <name evidence="7" type="ORF">EDS130_LOCUS39561</name>
</gene>
<evidence type="ECO:0000313" key="7">
    <source>
        <dbReference type="EMBL" id="CAF1451710.1"/>
    </source>
</evidence>
<dbReference type="PANTHER" id="PTHR14905:SF7">
    <property type="entry name" value="VON WILLEBRAND FACTOR A DOMAIN-CONTAINING PROTEIN 7"/>
    <property type="match status" value="1"/>
</dbReference>
<comment type="caution">
    <text evidence="7">The sequence shown here is derived from an EMBL/GenBank/DDBJ whole genome shotgun (WGS) entry which is preliminary data.</text>
</comment>
<evidence type="ECO:0000256" key="4">
    <source>
        <dbReference type="SAM" id="SignalP"/>
    </source>
</evidence>
<keyword evidence="2" id="KW-0964">Secreted</keyword>
<reference evidence="7" key="1">
    <citation type="submission" date="2021-02" db="EMBL/GenBank/DDBJ databases">
        <authorList>
            <person name="Nowell W R."/>
        </authorList>
    </citation>
    <scope>NUCLEOTIDE SEQUENCE</scope>
</reference>
<sequence>MSARFLFLFLFVLESSHAFDAGFLELKSSRALKDTTHYGVTVCALCRATIDYLQSLPKIDTAYLRTKFNETNGQCQGNIVKDIVTFLQANQQAGINPWQYITAVRIIASSNTKTDLKEMFKSESHFDSERFVGGSQLLMKRYQASIDTNQQAGINPWQYITAVRIIASSNTKTDLKEMFKSESHFDSERFVGGSQLLMKRYQASIDSIQKAGNYDQARKTFGEMLHTLQDFYSHSNFIELNFTAPSDVLGQRIFQTDEFASVSVRTCISCTGSACQTQSNLDENILKKKILTTGYFIPKGLSLILGKKPKGKCSHGGTFDGSSTDDPIGGINKDKLDSVHGHLHYQAAHMAYQGTVKILQEFRDQIGDEAFGLFLTLKKNLNSLVISIDTACSMADYVELAKNISMNIVSQYGQLEFAPYNYILIAFTDSTAELVVNTRNPNELTDAILSLDACRQRNSTLGELYYHSLIEGLKQCEYGSVIYTFTDSPARDAYLKHQARALLRSKHAVIYSFMGEQMKRRSLVLTKILPDLIDPLDGKNDDIDLASISGGLTYPITTDDRSVIAEFVLRRLEWTRLQSIFIYKAKSTSGLFYVDSSIGELHLDISSMGEIIDISGVQLRQPNNTLYPLVGNFIGTKHLYMWKILQPVPGVWRLTTSNLSNTFDHDVQIQGKTSLICTSNLQKEIDMNADSSGYTQLTTEPLIDGDLLVLTTCENLQPSTVQISLIDQTGNVLTNYTPFQSDQLGILTRIRVPSESFRIQTIVSLASGETIQRIEKQLISPTTFSIELLDQPFIVSAGETIQMNYTVRSNLKGRVSLRLQIYDILKLMGSDGIFQNLTFINETTGIATLTLPENSTQTLTTDLVIFAVSTQDNRTKTYSYENDETVSVYLEVNLTSRINAVNSVFISLLCFIYSISY</sequence>
<dbReference type="PANTHER" id="PTHR14905">
    <property type="entry name" value="NG37"/>
    <property type="match status" value="1"/>
</dbReference>
<dbReference type="Pfam" id="PF25106">
    <property type="entry name" value="VWA_4"/>
    <property type="match status" value="1"/>
</dbReference>
<proteinExistence type="predicted"/>
<dbReference type="InterPro" id="IPR052577">
    <property type="entry name" value="VWA7"/>
</dbReference>
<dbReference type="OrthoDB" id="301415at2759"/>
<dbReference type="Pfam" id="PF25107">
    <property type="entry name" value="VWA7_N"/>
    <property type="match status" value="1"/>
</dbReference>
<dbReference type="Proteomes" id="UP000663852">
    <property type="component" value="Unassembled WGS sequence"/>
</dbReference>
<accession>A0A815PNI1</accession>
<feature type="domain" description="VWA7 N-terminal" evidence="6">
    <location>
        <begin position="153"/>
        <end position="371"/>
    </location>
</feature>
<feature type="signal peptide" evidence="4">
    <location>
        <begin position="1"/>
        <end position="18"/>
    </location>
</feature>
<feature type="chain" id="PRO_5032840525" description="VWFA domain-containing protein" evidence="4">
    <location>
        <begin position="19"/>
        <end position="917"/>
    </location>
</feature>
<evidence type="ECO:0000256" key="2">
    <source>
        <dbReference type="ARBA" id="ARBA00022525"/>
    </source>
</evidence>
<dbReference type="AlphaFoldDB" id="A0A815PNI1"/>
<dbReference type="EMBL" id="CAJNOJ010000447">
    <property type="protein sequence ID" value="CAF1451710.1"/>
    <property type="molecule type" value="Genomic_DNA"/>
</dbReference>
<name>A0A815PNI1_ADIRI</name>
<organism evidence="7 8">
    <name type="scientific">Adineta ricciae</name>
    <name type="common">Rotifer</name>
    <dbReference type="NCBI Taxonomy" id="249248"/>
    <lineage>
        <taxon>Eukaryota</taxon>
        <taxon>Metazoa</taxon>
        <taxon>Spiralia</taxon>
        <taxon>Gnathifera</taxon>
        <taxon>Rotifera</taxon>
        <taxon>Eurotatoria</taxon>
        <taxon>Bdelloidea</taxon>
        <taxon>Adinetida</taxon>
        <taxon>Adinetidae</taxon>
        <taxon>Adineta</taxon>
    </lineage>
</organism>
<evidence type="ECO:0000259" key="6">
    <source>
        <dbReference type="Pfam" id="PF25107"/>
    </source>
</evidence>
<dbReference type="InterPro" id="IPR056862">
    <property type="entry name" value="VWA7_N"/>
</dbReference>
<evidence type="ECO:0000256" key="1">
    <source>
        <dbReference type="ARBA" id="ARBA00004613"/>
    </source>
</evidence>
<evidence type="ECO:0000259" key="5">
    <source>
        <dbReference type="Pfam" id="PF25106"/>
    </source>
</evidence>
<evidence type="ECO:0008006" key="9">
    <source>
        <dbReference type="Google" id="ProtNLM"/>
    </source>
</evidence>
<evidence type="ECO:0000256" key="3">
    <source>
        <dbReference type="ARBA" id="ARBA00022729"/>
    </source>
</evidence>
<dbReference type="InterPro" id="IPR056861">
    <property type="entry name" value="HMCN1-like_VWA"/>
</dbReference>
<protein>
    <recommendedName>
        <fullName evidence="9">VWFA domain-containing protein</fullName>
    </recommendedName>
</protein>